<keyword evidence="7" id="KW-1185">Reference proteome</keyword>
<evidence type="ECO:0000256" key="1">
    <source>
        <dbReference type="ARBA" id="ARBA00006484"/>
    </source>
</evidence>
<dbReference type="InterPro" id="IPR036291">
    <property type="entry name" value="NAD(P)-bd_dom_sf"/>
</dbReference>
<dbReference type="Proteomes" id="UP000294003">
    <property type="component" value="Unassembled WGS sequence"/>
</dbReference>
<dbReference type="PRINTS" id="PR00081">
    <property type="entry name" value="GDHRDH"/>
</dbReference>
<proteinExistence type="inferred from homology"/>
<comment type="similarity">
    <text evidence="1">Belongs to the short-chain dehydrogenases/reductases (SDR) family.</text>
</comment>
<sequence length="321" mass="32982">MMTDRSSLTSRQIPQMTLGTGAPGSLTAPPAPPPHNATPAERAARRFGLHGKNAVVTGGAGDLGAAVCRALLEHGLCGLMVFDLLGPAEAEPRMAALRAEFPGAVVGFLRVDVTDEAAVEEAVRSAEERFAAGGGEGGEKVRGDGKDMGGGIDILLNFVGIVSCGHALSFDAADWARVLSVNTVGGAVVATAVARRMIAGGRGGSMVFVASISAHGVNYPQPQAPYNVSKAGVRALVKSLAAEWAVHGIRVNCISPGYMDTILNEGPGLENARREWLARCPMGRMGSPDELSGAVVMLASRAGSYITGTDLLIDGGQTLLV</sequence>
<evidence type="ECO:0000256" key="4">
    <source>
        <dbReference type="SAM" id="MobiDB-lite"/>
    </source>
</evidence>
<feature type="compositionally biased region" description="Polar residues" evidence="4">
    <location>
        <begin position="1"/>
        <end position="18"/>
    </location>
</feature>
<dbReference type="PROSITE" id="PS00061">
    <property type="entry name" value="ADH_SHORT"/>
    <property type="match status" value="1"/>
</dbReference>
<evidence type="ECO:0000313" key="7">
    <source>
        <dbReference type="Proteomes" id="UP000294003"/>
    </source>
</evidence>
<keyword evidence="3" id="KW-0560">Oxidoreductase</keyword>
<dbReference type="Pfam" id="PF13561">
    <property type="entry name" value="adh_short_C2"/>
    <property type="match status" value="1"/>
</dbReference>
<feature type="compositionally biased region" description="Low complexity" evidence="4">
    <location>
        <begin position="19"/>
        <end position="28"/>
    </location>
</feature>
<dbReference type="InterPro" id="IPR002347">
    <property type="entry name" value="SDR_fam"/>
</dbReference>
<evidence type="ECO:0000313" key="6">
    <source>
        <dbReference type="EMBL" id="RYO86044.1"/>
    </source>
</evidence>
<evidence type="ECO:0000256" key="2">
    <source>
        <dbReference type="ARBA" id="ARBA00022857"/>
    </source>
</evidence>
<reference evidence="6 7" key="1">
    <citation type="submission" date="2018-06" db="EMBL/GenBank/DDBJ databases">
        <title>Complete Genomes of Monosporascus.</title>
        <authorList>
            <person name="Robinson A.J."/>
            <person name="Natvig D.O."/>
        </authorList>
    </citation>
    <scope>NUCLEOTIDE SEQUENCE [LARGE SCALE GENOMIC DNA]</scope>
    <source>
        <strain evidence="6 7">CBS 609.92</strain>
    </source>
</reference>
<dbReference type="Pfam" id="PF08659">
    <property type="entry name" value="KR"/>
    <property type="match status" value="1"/>
</dbReference>
<name>A0ABY0H9F1_9PEZI</name>
<accession>A0ABY0H9F1</accession>
<gene>
    <name evidence="6" type="ORF">DL762_004922</name>
</gene>
<keyword evidence="2" id="KW-0521">NADP</keyword>
<dbReference type="PRINTS" id="PR00080">
    <property type="entry name" value="SDRFAMILY"/>
</dbReference>
<evidence type="ECO:0000259" key="5">
    <source>
        <dbReference type="Pfam" id="PF08659"/>
    </source>
</evidence>
<dbReference type="InterPro" id="IPR020904">
    <property type="entry name" value="Sc_DH/Rdtase_CS"/>
</dbReference>
<dbReference type="InterPro" id="IPR013968">
    <property type="entry name" value="PKS_KR"/>
</dbReference>
<protein>
    <recommendedName>
        <fullName evidence="5">Ketoreductase (KR) domain-containing protein</fullName>
    </recommendedName>
</protein>
<dbReference type="PANTHER" id="PTHR42760">
    <property type="entry name" value="SHORT-CHAIN DEHYDROGENASES/REDUCTASES FAMILY MEMBER"/>
    <property type="match status" value="1"/>
</dbReference>
<dbReference type="SUPFAM" id="SSF51735">
    <property type="entry name" value="NAD(P)-binding Rossmann-fold domains"/>
    <property type="match status" value="1"/>
</dbReference>
<feature type="region of interest" description="Disordered" evidence="4">
    <location>
        <begin position="1"/>
        <end position="41"/>
    </location>
</feature>
<comment type="caution">
    <text evidence="6">The sequence shown here is derived from an EMBL/GenBank/DDBJ whole genome shotgun (WGS) entry which is preliminary data.</text>
</comment>
<feature type="domain" description="Ketoreductase (KR)" evidence="5">
    <location>
        <begin position="55"/>
        <end position="130"/>
    </location>
</feature>
<dbReference type="PANTHER" id="PTHR42760:SF115">
    <property type="entry name" value="3-OXOACYL-[ACYL-CARRIER-PROTEIN] REDUCTASE FABG"/>
    <property type="match status" value="1"/>
</dbReference>
<organism evidence="6 7">
    <name type="scientific">Monosporascus cannonballus</name>
    <dbReference type="NCBI Taxonomy" id="155416"/>
    <lineage>
        <taxon>Eukaryota</taxon>
        <taxon>Fungi</taxon>
        <taxon>Dikarya</taxon>
        <taxon>Ascomycota</taxon>
        <taxon>Pezizomycotina</taxon>
        <taxon>Sordariomycetes</taxon>
        <taxon>Xylariomycetidae</taxon>
        <taxon>Xylariales</taxon>
        <taxon>Xylariales incertae sedis</taxon>
        <taxon>Monosporascus</taxon>
    </lineage>
</organism>
<dbReference type="EMBL" id="QJNS01000123">
    <property type="protein sequence ID" value="RYO86044.1"/>
    <property type="molecule type" value="Genomic_DNA"/>
</dbReference>
<dbReference type="Gene3D" id="3.40.50.720">
    <property type="entry name" value="NAD(P)-binding Rossmann-like Domain"/>
    <property type="match status" value="1"/>
</dbReference>
<evidence type="ECO:0000256" key="3">
    <source>
        <dbReference type="ARBA" id="ARBA00023002"/>
    </source>
</evidence>